<dbReference type="Proteomes" id="UP000799291">
    <property type="component" value="Unassembled WGS sequence"/>
</dbReference>
<keyword evidence="1" id="KW-0732">Signal</keyword>
<gene>
    <name evidence="2" type="ORF">K458DRAFT_411494</name>
</gene>
<protein>
    <recommendedName>
        <fullName evidence="4">Metallothionein</fullName>
    </recommendedName>
</protein>
<reference evidence="2" key="1">
    <citation type="journal article" date="2020" name="Stud. Mycol.">
        <title>101 Dothideomycetes genomes: a test case for predicting lifestyles and emergence of pathogens.</title>
        <authorList>
            <person name="Haridas S."/>
            <person name="Albert R."/>
            <person name="Binder M."/>
            <person name="Bloem J."/>
            <person name="Labutti K."/>
            <person name="Salamov A."/>
            <person name="Andreopoulos B."/>
            <person name="Baker S."/>
            <person name="Barry K."/>
            <person name="Bills G."/>
            <person name="Bluhm B."/>
            <person name="Cannon C."/>
            <person name="Castanera R."/>
            <person name="Culley D."/>
            <person name="Daum C."/>
            <person name="Ezra D."/>
            <person name="Gonzalez J."/>
            <person name="Henrissat B."/>
            <person name="Kuo A."/>
            <person name="Liang C."/>
            <person name="Lipzen A."/>
            <person name="Lutzoni F."/>
            <person name="Magnuson J."/>
            <person name="Mondo S."/>
            <person name="Nolan M."/>
            <person name="Ohm R."/>
            <person name="Pangilinan J."/>
            <person name="Park H.-J."/>
            <person name="Ramirez L."/>
            <person name="Alfaro M."/>
            <person name="Sun H."/>
            <person name="Tritt A."/>
            <person name="Yoshinaga Y."/>
            <person name="Zwiers L.-H."/>
            <person name="Turgeon B."/>
            <person name="Goodwin S."/>
            <person name="Spatafora J."/>
            <person name="Crous P."/>
            <person name="Grigoriev I."/>
        </authorList>
    </citation>
    <scope>NUCLEOTIDE SEQUENCE</scope>
    <source>
        <strain evidence="2">CBS 122367</strain>
    </source>
</reference>
<dbReference type="EMBL" id="MU005569">
    <property type="protein sequence ID" value="KAF2691790.1"/>
    <property type="molecule type" value="Genomic_DNA"/>
</dbReference>
<name>A0A6G1JNI7_9PLEO</name>
<dbReference type="OrthoDB" id="3775508at2759"/>
<keyword evidence="3" id="KW-1185">Reference proteome</keyword>
<proteinExistence type="predicted"/>
<feature type="chain" id="PRO_5026196069" description="Metallothionein" evidence="1">
    <location>
        <begin position="18"/>
        <end position="65"/>
    </location>
</feature>
<feature type="signal peptide" evidence="1">
    <location>
        <begin position="1"/>
        <end position="17"/>
    </location>
</feature>
<evidence type="ECO:0000256" key="1">
    <source>
        <dbReference type="SAM" id="SignalP"/>
    </source>
</evidence>
<organism evidence="2 3">
    <name type="scientific">Lentithecium fluviatile CBS 122367</name>
    <dbReference type="NCBI Taxonomy" id="1168545"/>
    <lineage>
        <taxon>Eukaryota</taxon>
        <taxon>Fungi</taxon>
        <taxon>Dikarya</taxon>
        <taxon>Ascomycota</taxon>
        <taxon>Pezizomycotina</taxon>
        <taxon>Dothideomycetes</taxon>
        <taxon>Pleosporomycetidae</taxon>
        <taxon>Pleosporales</taxon>
        <taxon>Massarineae</taxon>
        <taxon>Lentitheciaceae</taxon>
        <taxon>Lentithecium</taxon>
    </lineage>
</organism>
<evidence type="ECO:0000313" key="2">
    <source>
        <dbReference type="EMBL" id="KAF2691790.1"/>
    </source>
</evidence>
<evidence type="ECO:0000313" key="3">
    <source>
        <dbReference type="Proteomes" id="UP000799291"/>
    </source>
</evidence>
<evidence type="ECO:0008006" key="4">
    <source>
        <dbReference type="Google" id="ProtNLM"/>
    </source>
</evidence>
<dbReference type="AlphaFoldDB" id="A0A6G1JNI7"/>
<sequence length="65" mass="6550">MKLSALIALAAATVTLASPTAVSLERSMKVTREAGNAIALAPCVECPCEGFTGKCTCVPNGCCCT</sequence>
<accession>A0A6G1JNI7</accession>